<dbReference type="InterPro" id="IPR035642">
    <property type="entry name" value="MraZ_N"/>
</dbReference>
<dbReference type="AlphaFoldDB" id="A0A831LLJ3"/>
<keyword evidence="5 7" id="KW-0238">DNA-binding</keyword>
<evidence type="ECO:0000256" key="6">
    <source>
        <dbReference type="ARBA" id="ARBA00023163"/>
    </source>
</evidence>
<reference evidence="9" key="1">
    <citation type="journal article" date="2020" name="mSystems">
        <title>Genome- and Community-Level Interaction Insights into Carbon Utilization and Element Cycling Functions of Hydrothermarchaeota in Hydrothermal Sediment.</title>
        <authorList>
            <person name="Zhou Z."/>
            <person name="Liu Y."/>
            <person name="Xu W."/>
            <person name="Pan J."/>
            <person name="Luo Z.H."/>
            <person name="Li M."/>
        </authorList>
    </citation>
    <scope>NUCLEOTIDE SEQUENCE [LARGE SCALE GENOMIC DNA]</scope>
    <source>
        <strain evidence="9">SpSt-1220</strain>
    </source>
</reference>
<keyword evidence="2 7" id="KW-0963">Cytoplasm</keyword>
<dbReference type="InterPro" id="IPR038619">
    <property type="entry name" value="MraZ_sf"/>
</dbReference>
<dbReference type="GO" id="GO:0005737">
    <property type="term" value="C:cytoplasm"/>
    <property type="evidence" value="ECO:0007669"/>
    <property type="project" value="UniProtKB-UniRule"/>
</dbReference>
<dbReference type="NCBIfam" id="TIGR00242">
    <property type="entry name" value="division/cell wall cluster transcriptional repressor MraZ"/>
    <property type="match status" value="1"/>
</dbReference>
<evidence type="ECO:0000256" key="2">
    <source>
        <dbReference type="ARBA" id="ARBA00022490"/>
    </source>
</evidence>
<keyword evidence="4 7" id="KW-0805">Transcription regulation</keyword>
<dbReference type="Proteomes" id="UP000886162">
    <property type="component" value="Unassembled WGS sequence"/>
</dbReference>
<comment type="similarity">
    <text evidence="7">Belongs to the MraZ family.</text>
</comment>
<feature type="domain" description="SpoVT-AbrB" evidence="8">
    <location>
        <begin position="7"/>
        <end position="54"/>
    </location>
</feature>
<dbReference type="CDD" id="cd16321">
    <property type="entry name" value="MraZ_C"/>
    <property type="match status" value="1"/>
</dbReference>
<accession>A0A831LLJ3</accession>
<dbReference type="InterPro" id="IPR020603">
    <property type="entry name" value="MraZ_dom"/>
</dbReference>
<evidence type="ECO:0000256" key="3">
    <source>
        <dbReference type="ARBA" id="ARBA00022737"/>
    </source>
</evidence>
<dbReference type="CDD" id="cd16320">
    <property type="entry name" value="MraZ_N"/>
    <property type="match status" value="1"/>
</dbReference>
<dbReference type="GO" id="GO:0000976">
    <property type="term" value="F:transcription cis-regulatory region binding"/>
    <property type="evidence" value="ECO:0007669"/>
    <property type="project" value="TreeGrafter"/>
</dbReference>
<dbReference type="GO" id="GO:0003700">
    <property type="term" value="F:DNA-binding transcription factor activity"/>
    <property type="evidence" value="ECO:0007669"/>
    <property type="project" value="UniProtKB-UniRule"/>
</dbReference>
<feature type="domain" description="SpoVT-AbrB" evidence="8">
    <location>
        <begin position="82"/>
        <end position="125"/>
    </location>
</feature>
<dbReference type="GO" id="GO:0009295">
    <property type="term" value="C:nucleoid"/>
    <property type="evidence" value="ECO:0007669"/>
    <property type="project" value="UniProtKB-SubCell"/>
</dbReference>
<dbReference type="GO" id="GO:2000143">
    <property type="term" value="P:negative regulation of DNA-templated transcription initiation"/>
    <property type="evidence" value="ECO:0007669"/>
    <property type="project" value="TreeGrafter"/>
</dbReference>
<organism evidence="9">
    <name type="scientific">Geoalkalibacter subterraneus</name>
    <dbReference type="NCBI Taxonomy" id="483547"/>
    <lineage>
        <taxon>Bacteria</taxon>
        <taxon>Pseudomonadati</taxon>
        <taxon>Thermodesulfobacteriota</taxon>
        <taxon>Desulfuromonadia</taxon>
        <taxon>Desulfuromonadales</taxon>
        <taxon>Geoalkalibacteraceae</taxon>
        <taxon>Geoalkalibacter</taxon>
    </lineage>
</organism>
<dbReference type="InterPro" id="IPR035644">
    <property type="entry name" value="MraZ_C"/>
</dbReference>
<protein>
    <recommendedName>
        <fullName evidence="1 7">Transcriptional regulator MraZ</fullName>
    </recommendedName>
</protein>
<proteinExistence type="inferred from homology"/>
<evidence type="ECO:0000256" key="4">
    <source>
        <dbReference type="ARBA" id="ARBA00023015"/>
    </source>
</evidence>
<gene>
    <name evidence="7 9" type="primary">mraZ</name>
    <name evidence="9" type="ORF">ENN94_04775</name>
</gene>
<dbReference type="InterPro" id="IPR037914">
    <property type="entry name" value="SpoVT-AbrB_sf"/>
</dbReference>
<sequence length="149" mass="16747">MVGFTGEFHNNIDAKGRASIPARFREVLARDFGDEGLELTKNMDGGLSAYPTSRWEEIRKNILALPPGPKRTSLNRLILNPAESCTFDKQGRIQLSNALRNYAGMDREIVVVGGYDKIDIFSRGRYDEVNRESQELLRSDPQFVADLGL</sequence>
<dbReference type="PANTHER" id="PTHR34701">
    <property type="entry name" value="TRANSCRIPTIONAL REGULATOR MRAZ"/>
    <property type="match status" value="1"/>
</dbReference>
<evidence type="ECO:0000259" key="8">
    <source>
        <dbReference type="PROSITE" id="PS51740"/>
    </source>
</evidence>
<name>A0A831LLJ3_9BACT</name>
<dbReference type="HAMAP" id="MF_01008">
    <property type="entry name" value="MraZ"/>
    <property type="match status" value="1"/>
</dbReference>
<dbReference type="SUPFAM" id="SSF89447">
    <property type="entry name" value="AbrB/MazE/MraZ-like"/>
    <property type="match status" value="1"/>
</dbReference>
<evidence type="ECO:0000256" key="5">
    <source>
        <dbReference type="ARBA" id="ARBA00023125"/>
    </source>
</evidence>
<dbReference type="Pfam" id="PF02381">
    <property type="entry name" value="MraZ"/>
    <property type="match status" value="2"/>
</dbReference>
<keyword evidence="6 7" id="KW-0804">Transcription</keyword>
<dbReference type="InterPro" id="IPR003444">
    <property type="entry name" value="MraZ"/>
</dbReference>
<evidence type="ECO:0000256" key="1">
    <source>
        <dbReference type="ARBA" id="ARBA00013860"/>
    </source>
</evidence>
<keyword evidence="3" id="KW-0677">Repeat</keyword>
<comment type="caution">
    <text evidence="9">The sequence shown here is derived from an EMBL/GenBank/DDBJ whole genome shotgun (WGS) entry which is preliminary data.</text>
</comment>
<dbReference type="Gene3D" id="3.40.1550.20">
    <property type="entry name" value="Transcriptional regulator MraZ domain"/>
    <property type="match status" value="1"/>
</dbReference>
<dbReference type="PANTHER" id="PTHR34701:SF1">
    <property type="entry name" value="TRANSCRIPTIONAL REGULATOR MRAZ"/>
    <property type="match status" value="1"/>
</dbReference>
<comment type="subcellular location">
    <subcellularLocation>
        <location evidence="7">Cytoplasm</location>
        <location evidence="7">Nucleoid</location>
    </subcellularLocation>
</comment>
<dbReference type="EMBL" id="DSDO01000332">
    <property type="protein sequence ID" value="HDR46997.1"/>
    <property type="molecule type" value="Genomic_DNA"/>
</dbReference>
<dbReference type="InterPro" id="IPR007159">
    <property type="entry name" value="SpoVT-AbrB_dom"/>
</dbReference>
<evidence type="ECO:0000256" key="7">
    <source>
        <dbReference type="HAMAP-Rule" id="MF_01008"/>
    </source>
</evidence>
<dbReference type="PROSITE" id="PS51740">
    <property type="entry name" value="SPOVT_ABRB"/>
    <property type="match status" value="2"/>
</dbReference>
<evidence type="ECO:0000313" key="9">
    <source>
        <dbReference type="EMBL" id="HDR46997.1"/>
    </source>
</evidence>
<comment type="subunit">
    <text evidence="7">Forms oligomers.</text>
</comment>